<dbReference type="PROSITE" id="PS50878">
    <property type="entry name" value="RT_POL"/>
    <property type="match status" value="1"/>
</dbReference>
<comment type="caution">
    <text evidence="2">The sequence shown here is derived from an EMBL/GenBank/DDBJ whole genome shotgun (WGS) entry which is preliminary data.</text>
</comment>
<protein>
    <recommendedName>
        <fullName evidence="1">Reverse transcriptase domain-containing protein</fullName>
    </recommendedName>
</protein>
<dbReference type="Pfam" id="PF00078">
    <property type="entry name" value="RVT_1"/>
    <property type="match status" value="1"/>
</dbReference>
<name>A0ABN8RJV3_9CNID</name>
<proteinExistence type="predicted"/>
<dbReference type="Proteomes" id="UP001159405">
    <property type="component" value="Unassembled WGS sequence"/>
</dbReference>
<dbReference type="InterPro" id="IPR000477">
    <property type="entry name" value="RT_dom"/>
</dbReference>
<sequence length="315" mass="36470">MVEETARKVRNIITELYQKKHIDEMKLNWLSHTPNPPRIPVFYTLTKTHKVSLSSRPIISGCDSPTERISAFVDSLLQPIMKEQQSYIKDTTQFINFIEGTRVPQNAVLVSMDVTSLYTNIPQEEGITTICHAYDTFYTTTPPILDFHMTIPTHYLREMLRLILQENSFQFNGKDFLQTHGTAMGTKTAVSFANIFMAKIETAIIDQQSTKPLVWKRYIDDVFSLWDTNREEINNFIEHANNYHPTIKFTADISDKEIIFLDTCIYKGARFEKESILDTRTYFKPTETFQYTHFKSCHPPGVKKGFVKGEGLRLS</sequence>
<evidence type="ECO:0000313" key="3">
    <source>
        <dbReference type="Proteomes" id="UP001159405"/>
    </source>
</evidence>
<reference evidence="2 3" key="1">
    <citation type="submission" date="2022-05" db="EMBL/GenBank/DDBJ databases">
        <authorList>
            <consortium name="Genoscope - CEA"/>
            <person name="William W."/>
        </authorList>
    </citation>
    <scope>NUCLEOTIDE SEQUENCE [LARGE SCALE GENOMIC DNA]</scope>
</reference>
<gene>
    <name evidence="2" type="ORF">PLOB_00020898</name>
</gene>
<keyword evidence="3" id="KW-1185">Reference proteome</keyword>
<evidence type="ECO:0000259" key="1">
    <source>
        <dbReference type="PROSITE" id="PS50878"/>
    </source>
</evidence>
<evidence type="ECO:0000313" key="2">
    <source>
        <dbReference type="EMBL" id="CAH3178547.1"/>
    </source>
</evidence>
<dbReference type="PANTHER" id="PTHR21301:SF10">
    <property type="entry name" value="REVERSE TRANSCRIPTASE DOMAIN-CONTAINING PROTEIN"/>
    <property type="match status" value="1"/>
</dbReference>
<dbReference type="EMBL" id="CALNXK010000242">
    <property type="protein sequence ID" value="CAH3178547.1"/>
    <property type="molecule type" value="Genomic_DNA"/>
</dbReference>
<accession>A0ABN8RJV3</accession>
<organism evidence="2 3">
    <name type="scientific">Porites lobata</name>
    <dbReference type="NCBI Taxonomy" id="104759"/>
    <lineage>
        <taxon>Eukaryota</taxon>
        <taxon>Metazoa</taxon>
        <taxon>Cnidaria</taxon>
        <taxon>Anthozoa</taxon>
        <taxon>Hexacorallia</taxon>
        <taxon>Scleractinia</taxon>
        <taxon>Fungiina</taxon>
        <taxon>Poritidae</taxon>
        <taxon>Porites</taxon>
    </lineage>
</organism>
<feature type="domain" description="Reverse transcriptase" evidence="1">
    <location>
        <begin position="1"/>
        <end position="271"/>
    </location>
</feature>
<dbReference type="PANTHER" id="PTHR21301">
    <property type="entry name" value="REVERSE TRANSCRIPTASE"/>
    <property type="match status" value="1"/>
</dbReference>